<accession>A0ABP0N4X6</accession>
<keyword evidence="2" id="KW-1185">Reference proteome</keyword>
<comment type="caution">
    <text evidence="1">The sequence shown here is derived from an EMBL/GenBank/DDBJ whole genome shotgun (WGS) entry which is preliminary data.</text>
</comment>
<evidence type="ECO:0000313" key="2">
    <source>
        <dbReference type="Proteomes" id="UP001642464"/>
    </source>
</evidence>
<feature type="non-terminal residue" evidence="1">
    <location>
        <position position="187"/>
    </location>
</feature>
<organism evidence="1 2">
    <name type="scientific">Durusdinium trenchii</name>
    <dbReference type="NCBI Taxonomy" id="1381693"/>
    <lineage>
        <taxon>Eukaryota</taxon>
        <taxon>Sar</taxon>
        <taxon>Alveolata</taxon>
        <taxon>Dinophyceae</taxon>
        <taxon>Suessiales</taxon>
        <taxon>Symbiodiniaceae</taxon>
        <taxon>Durusdinium</taxon>
    </lineage>
</organism>
<dbReference type="Proteomes" id="UP001642464">
    <property type="component" value="Unassembled WGS sequence"/>
</dbReference>
<dbReference type="EMBL" id="CAXAMM010026375">
    <property type="protein sequence ID" value="CAK9058801.1"/>
    <property type="molecule type" value="Genomic_DNA"/>
</dbReference>
<dbReference type="Pfam" id="PF08757">
    <property type="entry name" value="CotH"/>
    <property type="match status" value="1"/>
</dbReference>
<proteinExistence type="predicted"/>
<name>A0ABP0N4X6_9DINO</name>
<dbReference type="InterPro" id="IPR014867">
    <property type="entry name" value="Spore_coat_CotH_CotH2/3/7"/>
</dbReference>
<reference evidence="1 2" key="1">
    <citation type="submission" date="2024-02" db="EMBL/GenBank/DDBJ databases">
        <authorList>
            <person name="Chen Y."/>
            <person name="Shah S."/>
            <person name="Dougan E. K."/>
            <person name="Thang M."/>
            <person name="Chan C."/>
        </authorList>
    </citation>
    <scope>NUCLEOTIDE SEQUENCE [LARGE SCALE GENOMIC DNA]</scope>
</reference>
<gene>
    <name evidence="1" type="ORF">SCF082_LOCUS31266</name>
</gene>
<evidence type="ECO:0000313" key="1">
    <source>
        <dbReference type="EMBL" id="CAK9058801.1"/>
    </source>
</evidence>
<sequence>MMSIYVNKVEVASNAIGIEFRGSTSFRLSDKKSFGIETKDADGNDMDVSFFGFPEEEDWILMGHVVNQEQGFIFDRTLMYHYLGYNLYRDMGRYASRTQFVELEINGEYLGVYVFMEKLKRDNDRIDISRLTPEVSGPEEITGGYIIKIDKTAGGDLNLNEPLEYFLNNWDDDARLLEDPVFTDALK</sequence>
<protein>
    <submittedName>
        <fullName evidence="1">Uncharacterized protein</fullName>
    </submittedName>
</protein>